<keyword evidence="1" id="KW-1133">Transmembrane helix</keyword>
<keyword evidence="1" id="KW-0812">Transmembrane</keyword>
<reference evidence="2 3" key="1">
    <citation type="submission" date="2019-03" db="EMBL/GenBank/DDBJ databases">
        <title>Genome Sequencing and Assembly of Various Microbes Isolated from Partially Reclaimed Soil and Acid Mine Drainage (AMD) Site.</title>
        <authorList>
            <person name="Steinbock B."/>
            <person name="Bechtold R."/>
            <person name="Sevigny J.L."/>
            <person name="Thomas D."/>
            <person name="Cuthill L.R."/>
            <person name="Aveiro Johannsen E.J."/>
            <person name="Thomas K."/>
            <person name="Ghosh A."/>
        </authorList>
    </citation>
    <scope>NUCLEOTIDE SEQUENCE [LARGE SCALE GENOMIC DNA]</scope>
    <source>
        <strain evidence="2 3">S-A1</strain>
    </source>
</reference>
<comment type="caution">
    <text evidence="2">The sequence shown here is derived from an EMBL/GenBank/DDBJ whole genome shotgun (WGS) entry which is preliminary data.</text>
</comment>
<feature type="transmembrane region" description="Helical" evidence="1">
    <location>
        <begin position="41"/>
        <end position="62"/>
    </location>
</feature>
<feature type="transmembrane region" description="Helical" evidence="1">
    <location>
        <begin position="12"/>
        <end position="35"/>
    </location>
</feature>
<dbReference type="EMBL" id="SMZQ01000009">
    <property type="protein sequence ID" value="TDL34022.1"/>
    <property type="molecule type" value="Genomic_DNA"/>
</dbReference>
<dbReference type="AlphaFoldDB" id="A0A4R5XSR2"/>
<evidence type="ECO:0000313" key="2">
    <source>
        <dbReference type="EMBL" id="TDL34022.1"/>
    </source>
</evidence>
<accession>A0A4R5XSR2</accession>
<name>A0A4R5XSR2_9MICC</name>
<evidence type="ECO:0000256" key="1">
    <source>
        <dbReference type="SAM" id="Phobius"/>
    </source>
</evidence>
<proteinExistence type="predicted"/>
<dbReference type="OrthoDB" id="4944256at2"/>
<dbReference type="Proteomes" id="UP000294621">
    <property type="component" value="Unassembled WGS sequence"/>
</dbReference>
<protein>
    <submittedName>
        <fullName evidence="2">Uncharacterized protein</fullName>
    </submittedName>
</protein>
<dbReference type="RefSeq" id="WP_133350726.1">
    <property type="nucleotide sequence ID" value="NZ_SMZQ01000009.1"/>
</dbReference>
<evidence type="ECO:0000313" key="3">
    <source>
        <dbReference type="Proteomes" id="UP000294621"/>
    </source>
</evidence>
<gene>
    <name evidence="2" type="ORF">E2R57_16060</name>
</gene>
<keyword evidence="1" id="KW-0472">Membrane</keyword>
<organism evidence="2 3">
    <name type="scientific">Arthrobacter nitrophenolicus</name>
    <dbReference type="NCBI Taxonomy" id="683150"/>
    <lineage>
        <taxon>Bacteria</taxon>
        <taxon>Bacillati</taxon>
        <taxon>Actinomycetota</taxon>
        <taxon>Actinomycetes</taxon>
        <taxon>Micrococcales</taxon>
        <taxon>Micrococcaceae</taxon>
        <taxon>Arthrobacter</taxon>
    </lineage>
</organism>
<sequence>MVVNPAVRPKVATTGLVIASAVVFMVFALSVTALAAAELPLAMKVTVGGVLLATVLVLALLWGKRSARRRTWVADAANKWRSFNNAKLTSGTTTEVTLLSVDAVQPTGAWVTIMWNRFNHIQPAWIEALPEPLWPGSVLLIAPDPAQVMPSTPWPATYFIRAADCLAWAPAEGQQH</sequence>